<sequence>MVFLHDKISSQVRHTIKYDPPATSNRCSNTAIHPVTPPRNIRMHFIATIQLLLSVSVFGHLLLLSNVWDKLSSLTSKETSGVYSDLDLPSTCGKSSCLSLMPNVAAYRNVHESLRANYRVLQSWASTHNELDKYFFLQLLYLGPLPNPELLDFNSLQLGDQLERGAFRLVRGLANLRDQVAQLTVDLGETQADEALKGHYWFTCKTTHLGSKDGLETSARGLRRSHQTLHATASRMSDILQSLADLRNGLRALNALIQHEYDFQANARGGLSGFGTRLLTSKDMTLVSLHSLVEIREIMAESLSPTSVLVQKHSRKAFEAFRLDFQHEETKLYTLLSSLPSMERAAALKKTLCRFQRVL</sequence>
<proteinExistence type="predicted"/>
<protein>
    <submittedName>
        <fullName evidence="1">Uncharacterized protein</fullName>
    </submittedName>
</protein>
<dbReference type="Proteomes" id="UP000230605">
    <property type="component" value="Chromosome 6"/>
</dbReference>
<evidence type="ECO:0000313" key="2">
    <source>
        <dbReference type="Proteomes" id="UP000230605"/>
    </source>
</evidence>
<comment type="caution">
    <text evidence="1">The sequence shown here is derived from an EMBL/GenBank/DDBJ whole genome shotgun (WGS) entry which is preliminary data.</text>
</comment>
<evidence type="ECO:0000313" key="1">
    <source>
        <dbReference type="EMBL" id="PIA94555.1"/>
    </source>
</evidence>
<accession>A0A2G5HPU1</accession>
<dbReference type="AlphaFoldDB" id="A0A2G5HPU1"/>
<dbReference type="EMBL" id="LKMD01000104">
    <property type="protein sequence ID" value="PIA94555.1"/>
    <property type="molecule type" value="Genomic_DNA"/>
</dbReference>
<gene>
    <name evidence="1" type="ORF">CB0940_08142</name>
</gene>
<organism evidence="1 2">
    <name type="scientific">Cercospora beticola</name>
    <name type="common">Sugarbeet leaf spot fungus</name>
    <dbReference type="NCBI Taxonomy" id="122368"/>
    <lineage>
        <taxon>Eukaryota</taxon>
        <taxon>Fungi</taxon>
        <taxon>Dikarya</taxon>
        <taxon>Ascomycota</taxon>
        <taxon>Pezizomycotina</taxon>
        <taxon>Dothideomycetes</taxon>
        <taxon>Dothideomycetidae</taxon>
        <taxon>Mycosphaerellales</taxon>
        <taxon>Mycosphaerellaceae</taxon>
        <taxon>Cercospora</taxon>
    </lineage>
</organism>
<reference evidence="1 2" key="1">
    <citation type="submission" date="2015-10" db="EMBL/GenBank/DDBJ databases">
        <title>The cercosporin biosynthetic gene cluster was horizontally transferred to several fungal lineages and shown to be expanded in Cercospora beticola based on microsynteny with recipient genomes.</title>
        <authorList>
            <person name="De Jonge R."/>
            <person name="Ebert M.K."/>
            <person name="Suttle J.C."/>
            <person name="Jurick Ii W.M."/>
            <person name="Secor G.A."/>
            <person name="Thomma B.P."/>
            <person name="Van De Peer Y."/>
            <person name="Bolton M.D."/>
        </authorList>
    </citation>
    <scope>NUCLEOTIDE SEQUENCE [LARGE SCALE GENOMIC DNA]</scope>
    <source>
        <strain evidence="1 2">09-40</strain>
    </source>
</reference>
<name>A0A2G5HPU1_CERBT</name>